<comment type="caution">
    <text evidence="8">The sequence shown here is derived from an EMBL/GenBank/DDBJ whole genome shotgun (WGS) entry which is preliminary data.</text>
</comment>
<dbReference type="Proteomes" id="UP001519271">
    <property type="component" value="Unassembled WGS sequence"/>
</dbReference>
<keyword evidence="3" id="KW-0762">Sugar transport</keyword>
<evidence type="ECO:0000256" key="4">
    <source>
        <dbReference type="ARBA" id="ARBA00022679"/>
    </source>
</evidence>
<evidence type="ECO:0000313" key="9">
    <source>
        <dbReference type="Proteomes" id="UP001519271"/>
    </source>
</evidence>
<evidence type="ECO:0000256" key="2">
    <source>
        <dbReference type="ARBA" id="ARBA00022448"/>
    </source>
</evidence>
<evidence type="ECO:0000313" key="8">
    <source>
        <dbReference type="EMBL" id="MBP1919173.1"/>
    </source>
</evidence>
<sequence>MFKLFKKQKTEIVSPAAGVLNPITKVPDQAFASKMMGDGFIVTPETGDIFSPVDGTVAMIFPTGHALGLRCSDGTELLIHIGVDTVALNGEGFEKVVSEGQNVKKGDLIARFDLEGVKAKVPSTDIIIVFTSGEACEVLKEGKRVAAGEAEIVEYKKQ</sequence>
<keyword evidence="6" id="KW-0418">Kinase</keyword>
<organism evidence="8 9">
    <name type="scientific">Youngiibacter multivorans</name>
    <dbReference type="NCBI Taxonomy" id="937251"/>
    <lineage>
        <taxon>Bacteria</taxon>
        <taxon>Bacillati</taxon>
        <taxon>Bacillota</taxon>
        <taxon>Clostridia</taxon>
        <taxon>Eubacteriales</taxon>
        <taxon>Clostridiaceae</taxon>
        <taxon>Youngiibacter</taxon>
    </lineage>
</organism>
<keyword evidence="2" id="KW-0813">Transport</keyword>
<keyword evidence="9" id="KW-1185">Reference proteome</keyword>
<dbReference type="PROSITE" id="PS00371">
    <property type="entry name" value="PTS_EIIA_TYPE_1_HIS"/>
    <property type="match status" value="1"/>
</dbReference>
<dbReference type="SUPFAM" id="SSF51261">
    <property type="entry name" value="Duplicated hybrid motif"/>
    <property type="match status" value="1"/>
</dbReference>
<protein>
    <submittedName>
        <fullName evidence="8">Glucose-specific phosphotransferase system IIA component</fullName>
    </submittedName>
</protein>
<evidence type="ECO:0000256" key="6">
    <source>
        <dbReference type="ARBA" id="ARBA00022777"/>
    </source>
</evidence>
<name>A0ABS4G3P3_9CLOT</name>
<evidence type="ECO:0000256" key="1">
    <source>
        <dbReference type="ARBA" id="ARBA00004496"/>
    </source>
</evidence>
<dbReference type="EMBL" id="JAGGKC010000011">
    <property type="protein sequence ID" value="MBP1919173.1"/>
    <property type="molecule type" value="Genomic_DNA"/>
</dbReference>
<dbReference type="NCBIfam" id="TIGR00830">
    <property type="entry name" value="PTBA"/>
    <property type="match status" value="1"/>
</dbReference>
<keyword evidence="4" id="KW-0808">Transferase</keyword>
<keyword evidence="5" id="KW-0598">Phosphotransferase system</keyword>
<dbReference type="PROSITE" id="PS51093">
    <property type="entry name" value="PTS_EIIA_TYPE_1"/>
    <property type="match status" value="1"/>
</dbReference>
<dbReference type="PANTHER" id="PTHR45008">
    <property type="entry name" value="PTS SYSTEM GLUCOSE-SPECIFIC EIIA COMPONENT"/>
    <property type="match status" value="1"/>
</dbReference>
<evidence type="ECO:0000259" key="7">
    <source>
        <dbReference type="PROSITE" id="PS51093"/>
    </source>
</evidence>
<proteinExistence type="predicted"/>
<dbReference type="PANTHER" id="PTHR45008:SF1">
    <property type="entry name" value="PTS SYSTEM GLUCOSE-SPECIFIC EIIA COMPONENT"/>
    <property type="match status" value="1"/>
</dbReference>
<evidence type="ECO:0000256" key="5">
    <source>
        <dbReference type="ARBA" id="ARBA00022683"/>
    </source>
</evidence>
<comment type="subcellular location">
    <subcellularLocation>
        <location evidence="1">Cytoplasm</location>
    </subcellularLocation>
</comment>
<dbReference type="Gene3D" id="2.70.70.10">
    <property type="entry name" value="Glucose Permease (Domain IIA)"/>
    <property type="match status" value="1"/>
</dbReference>
<dbReference type="InterPro" id="IPR001127">
    <property type="entry name" value="PTS_EIIA_1_perm"/>
</dbReference>
<evidence type="ECO:0000256" key="3">
    <source>
        <dbReference type="ARBA" id="ARBA00022597"/>
    </source>
</evidence>
<dbReference type="InterPro" id="IPR011055">
    <property type="entry name" value="Dup_hybrid_motif"/>
</dbReference>
<dbReference type="Pfam" id="PF00358">
    <property type="entry name" value="PTS_EIIA_1"/>
    <property type="match status" value="1"/>
</dbReference>
<dbReference type="InterPro" id="IPR050890">
    <property type="entry name" value="PTS_EIIA_component"/>
</dbReference>
<dbReference type="RefSeq" id="WP_209459373.1">
    <property type="nucleotide sequence ID" value="NZ_JAGGKC010000011.1"/>
</dbReference>
<reference evidence="8 9" key="1">
    <citation type="submission" date="2021-03" db="EMBL/GenBank/DDBJ databases">
        <title>Genomic Encyclopedia of Type Strains, Phase IV (KMG-IV): sequencing the most valuable type-strain genomes for metagenomic binning, comparative biology and taxonomic classification.</title>
        <authorList>
            <person name="Goeker M."/>
        </authorList>
    </citation>
    <scope>NUCLEOTIDE SEQUENCE [LARGE SCALE GENOMIC DNA]</scope>
    <source>
        <strain evidence="8 9">DSM 6139</strain>
    </source>
</reference>
<feature type="domain" description="PTS EIIA type-1" evidence="7">
    <location>
        <begin position="28"/>
        <end position="132"/>
    </location>
</feature>
<accession>A0ABS4G3P3</accession>
<gene>
    <name evidence="8" type="ORF">J2Z34_001660</name>
</gene>